<accession>A0A2H1WWQ7</accession>
<reference evidence="1" key="1">
    <citation type="submission" date="2016-07" db="EMBL/GenBank/DDBJ databases">
        <authorList>
            <person name="Bretaudeau A."/>
        </authorList>
    </citation>
    <scope>NUCLEOTIDE SEQUENCE</scope>
    <source>
        <strain evidence="1">Rice</strain>
        <tissue evidence="1">Whole body</tissue>
    </source>
</reference>
<organism evidence="1">
    <name type="scientific">Spodoptera frugiperda</name>
    <name type="common">Fall armyworm</name>
    <dbReference type="NCBI Taxonomy" id="7108"/>
    <lineage>
        <taxon>Eukaryota</taxon>
        <taxon>Metazoa</taxon>
        <taxon>Ecdysozoa</taxon>
        <taxon>Arthropoda</taxon>
        <taxon>Hexapoda</taxon>
        <taxon>Insecta</taxon>
        <taxon>Pterygota</taxon>
        <taxon>Neoptera</taxon>
        <taxon>Endopterygota</taxon>
        <taxon>Lepidoptera</taxon>
        <taxon>Glossata</taxon>
        <taxon>Ditrysia</taxon>
        <taxon>Noctuoidea</taxon>
        <taxon>Noctuidae</taxon>
        <taxon>Amphipyrinae</taxon>
        <taxon>Spodoptera</taxon>
    </lineage>
</organism>
<dbReference type="EMBL" id="ODYU01011239">
    <property type="protein sequence ID" value="SOQ56854.1"/>
    <property type="molecule type" value="Genomic_DNA"/>
</dbReference>
<sequence>MSQIETTDLTAPELRVSINSLVQRFPNPELITTLKVTGAPAQSRRKLALSSVAGLRTASKGSLQPDQKLQTRAYDFVLLLTENAQQYFAGPGNRSRYLLPSSSTCNHSSNEFVLKVLLLYINVFGE</sequence>
<protein>
    <submittedName>
        <fullName evidence="1">SFRICE_029057</fullName>
    </submittedName>
</protein>
<gene>
    <name evidence="1" type="ORF">SFRICE_029057</name>
</gene>
<name>A0A2H1WWQ7_SPOFR</name>
<evidence type="ECO:0000313" key="1">
    <source>
        <dbReference type="EMBL" id="SOQ56854.1"/>
    </source>
</evidence>
<proteinExistence type="predicted"/>
<dbReference type="AlphaFoldDB" id="A0A2H1WWQ7"/>